<gene>
    <name evidence="2" type="ORF">ACFOW3_28360</name>
</gene>
<evidence type="ECO:0000313" key="3">
    <source>
        <dbReference type="Proteomes" id="UP001595693"/>
    </source>
</evidence>
<dbReference type="EMBL" id="JBHSAJ010000182">
    <property type="protein sequence ID" value="MFC3938539.1"/>
    <property type="molecule type" value="Genomic_DNA"/>
</dbReference>
<dbReference type="Pfam" id="PF06122">
    <property type="entry name" value="TraH"/>
    <property type="match status" value="1"/>
</dbReference>
<keyword evidence="3" id="KW-1185">Reference proteome</keyword>
<evidence type="ECO:0000256" key="1">
    <source>
        <dbReference type="SAM" id="SignalP"/>
    </source>
</evidence>
<organism evidence="2 3">
    <name type="scientific">Acidovorax facilis</name>
    <dbReference type="NCBI Taxonomy" id="12917"/>
    <lineage>
        <taxon>Bacteria</taxon>
        <taxon>Pseudomonadati</taxon>
        <taxon>Pseudomonadota</taxon>
        <taxon>Betaproteobacteria</taxon>
        <taxon>Burkholderiales</taxon>
        <taxon>Comamonadaceae</taxon>
        <taxon>Acidovorax</taxon>
    </lineage>
</organism>
<protein>
    <submittedName>
        <fullName evidence="2">Conjugal transfer protein TraH</fullName>
    </submittedName>
</protein>
<comment type="caution">
    <text evidence="2">The sequence shown here is derived from an EMBL/GenBank/DDBJ whole genome shotgun (WGS) entry which is preliminary data.</text>
</comment>
<feature type="signal peptide" evidence="1">
    <location>
        <begin position="1"/>
        <end position="30"/>
    </location>
</feature>
<feature type="chain" id="PRO_5046320310" evidence="1">
    <location>
        <begin position="31"/>
        <end position="503"/>
    </location>
</feature>
<reference evidence="3" key="1">
    <citation type="journal article" date="2019" name="Int. J. Syst. Evol. Microbiol.">
        <title>The Global Catalogue of Microorganisms (GCM) 10K type strain sequencing project: providing services to taxonomists for standard genome sequencing and annotation.</title>
        <authorList>
            <consortium name="The Broad Institute Genomics Platform"/>
            <consortium name="The Broad Institute Genome Sequencing Center for Infectious Disease"/>
            <person name="Wu L."/>
            <person name="Ma J."/>
        </authorList>
    </citation>
    <scope>NUCLEOTIDE SEQUENCE [LARGE SCALE GENOMIC DNA]</scope>
    <source>
        <strain evidence="3">CCUG 2113</strain>
    </source>
</reference>
<proteinExistence type="predicted"/>
<dbReference type="Proteomes" id="UP001595693">
    <property type="component" value="Unassembled WGS sequence"/>
</dbReference>
<dbReference type="RefSeq" id="WP_162239781.1">
    <property type="nucleotide sequence ID" value="NZ_JAMXAX010000022.1"/>
</dbReference>
<sequence length="503" mass="53745">MTQKTRKLAIRLVSAVLASTMAVTSMPANAGLKEAVRGMYMSSVTDPQAVSTLRANGFYGGQVSVRPITQNFTVIQFSRPKIDAGCGGIDAFFGSFSFINGEQFQQLIRSIIAVAPAFALRAAIKGMCDSCDAILSELEAAIREINAMAQNTCAIANAMFDKDSSDREALSTRWHNVMTHASNAWSQTSDALAGRAKASATTQKEQAKAIATGDNAPVKMTGNIVFQAFKNNDQHANVLRGYMSDAQATMLLLSLYGTYVFPSADSDLNPSRASEPCGTGSSELRCLNSIPYAAPTITIDELLEPKTATSSTGLEVWSCSDISTSCIKLSKSSLTHAEWPGVAAMVNRALFGTEDVTTISSILPGSIVHSALYGGGSGMTPEAQAIARVMPGNILHMVKEANRAGGAGFATTIALKYARGVTIHLRFQLANSIRQVMARTLNDTRDQSALHQIDLLRSRAVAVEQQTAPYLKAAVEYDTSGEIAKMVSDIDRLQQMNDGGQRQ</sequence>
<keyword evidence="1" id="KW-0732">Signal</keyword>
<accession>A0ABV8DJ36</accession>
<evidence type="ECO:0000313" key="2">
    <source>
        <dbReference type="EMBL" id="MFC3938539.1"/>
    </source>
</evidence>
<name>A0ABV8DJ36_9BURK</name>
<dbReference type="InterPro" id="IPR010927">
    <property type="entry name" value="T4SS_TraH"/>
</dbReference>